<evidence type="ECO:0000313" key="3">
    <source>
        <dbReference type="Proteomes" id="UP001595632"/>
    </source>
</evidence>
<evidence type="ECO:0008006" key="4">
    <source>
        <dbReference type="Google" id="ProtNLM"/>
    </source>
</evidence>
<accession>A0ABV7GNX7</accession>
<reference evidence="3" key="1">
    <citation type="journal article" date="2019" name="Int. J. Syst. Evol. Microbiol.">
        <title>The Global Catalogue of Microorganisms (GCM) 10K type strain sequencing project: providing services to taxonomists for standard genome sequencing and annotation.</title>
        <authorList>
            <consortium name="The Broad Institute Genomics Platform"/>
            <consortium name="The Broad Institute Genome Sequencing Center for Infectious Disease"/>
            <person name="Wu L."/>
            <person name="Ma J."/>
        </authorList>
    </citation>
    <scope>NUCLEOTIDE SEQUENCE [LARGE SCALE GENOMIC DNA]</scope>
    <source>
        <strain evidence="3">KCTC 52366</strain>
    </source>
</reference>
<keyword evidence="3" id="KW-1185">Reference proteome</keyword>
<gene>
    <name evidence="2" type="ORF">ACFOGP_04710</name>
</gene>
<evidence type="ECO:0000313" key="2">
    <source>
        <dbReference type="EMBL" id="MFC3141996.1"/>
    </source>
</evidence>
<dbReference type="RefSeq" id="WP_275631759.1">
    <property type="nucleotide sequence ID" value="NZ_JARGYD010000002.1"/>
</dbReference>
<proteinExistence type="predicted"/>
<evidence type="ECO:0000256" key="1">
    <source>
        <dbReference type="SAM" id="MobiDB-lite"/>
    </source>
</evidence>
<feature type="region of interest" description="Disordered" evidence="1">
    <location>
        <begin position="1"/>
        <end position="23"/>
    </location>
</feature>
<comment type="caution">
    <text evidence="2">The sequence shown here is derived from an EMBL/GenBank/DDBJ whole genome shotgun (WGS) entry which is preliminary data.</text>
</comment>
<sequence length="185" mass="20384">MTVRRSYRDKPGTSPRPPSRGQILPFRAGARARPAAPADCGQFVSDYLDRVRRCVLACEEGGRFLRPHDPAPEAWSLTEAILPDDAGRSMKLELRERCIVPRAWIRAASALLEDWAATGFPKAVVCPVPSPHGIQHTEWTVPPTPDRAGFAFAQAVDLRESAADRRLPALVFTLQAPASAQRRKP</sequence>
<protein>
    <recommendedName>
        <fullName evidence="4">RES domain-containing protein</fullName>
    </recommendedName>
</protein>
<organism evidence="2 3">
    <name type="scientific">Psychromarinibacter halotolerans</name>
    <dbReference type="NCBI Taxonomy" id="1775175"/>
    <lineage>
        <taxon>Bacteria</taxon>
        <taxon>Pseudomonadati</taxon>
        <taxon>Pseudomonadota</taxon>
        <taxon>Alphaproteobacteria</taxon>
        <taxon>Rhodobacterales</taxon>
        <taxon>Paracoccaceae</taxon>
        <taxon>Psychromarinibacter</taxon>
    </lineage>
</organism>
<dbReference type="Proteomes" id="UP001595632">
    <property type="component" value="Unassembled WGS sequence"/>
</dbReference>
<name>A0ABV7GNX7_9RHOB</name>
<dbReference type="EMBL" id="JBHRTB010000010">
    <property type="protein sequence ID" value="MFC3141996.1"/>
    <property type="molecule type" value="Genomic_DNA"/>
</dbReference>
<feature type="compositionally biased region" description="Basic and acidic residues" evidence="1">
    <location>
        <begin position="1"/>
        <end position="11"/>
    </location>
</feature>